<dbReference type="OrthoDB" id="16955at2759"/>
<gene>
    <name evidence="2" type="ORF">CcCBS67573_g05989</name>
</gene>
<dbReference type="InterPro" id="IPR008614">
    <property type="entry name" value="FIBP"/>
</dbReference>
<dbReference type="STRING" id="246404.A0A507F8S1"/>
<dbReference type="EMBL" id="QEAP01000235">
    <property type="protein sequence ID" value="TPX72000.1"/>
    <property type="molecule type" value="Genomic_DNA"/>
</dbReference>
<feature type="compositionally biased region" description="Low complexity" evidence="1">
    <location>
        <begin position="376"/>
        <end position="396"/>
    </location>
</feature>
<evidence type="ECO:0000313" key="2">
    <source>
        <dbReference type="EMBL" id="TPX72000.1"/>
    </source>
</evidence>
<feature type="region of interest" description="Disordered" evidence="1">
    <location>
        <begin position="357"/>
        <end position="396"/>
    </location>
</feature>
<evidence type="ECO:0000313" key="3">
    <source>
        <dbReference type="Proteomes" id="UP000320333"/>
    </source>
</evidence>
<reference evidence="2 3" key="1">
    <citation type="journal article" date="2019" name="Sci. Rep.">
        <title>Comparative genomics of chytrid fungi reveal insights into the obligate biotrophic and pathogenic lifestyle of Synchytrium endobioticum.</title>
        <authorList>
            <person name="van de Vossenberg B.T.L.H."/>
            <person name="Warris S."/>
            <person name="Nguyen H.D.T."/>
            <person name="van Gent-Pelzer M.P.E."/>
            <person name="Joly D.L."/>
            <person name="van de Geest H.C."/>
            <person name="Bonants P.J.M."/>
            <person name="Smith D.S."/>
            <person name="Levesque C.A."/>
            <person name="van der Lee T.A.J."/>
        </authorList>
    </citation>
    <scope>NUCLEOTIDE SEQUENCE [LARGE SCALE GENOMIC DNA]</scope>
    <source>
        <strain evidence="2 3">CBS 675.73</strain>
    </source>
</reference>
<name>A0A507F8S1_9FUNG</name>
<organism evidence="2 3">
    <name type="scientific">Chytriomyces confervae</name>
    <dbReference type="NCBI Taxonomy" id="246404"/>
    <lineage>
        <taxon>Eukaryota</taxon>
        <taxon>Fungi</taxon>
        <taxon>Fungi incertae sedis</taxon>
        <taxon>Chytridiomycota</taxon>
        <taxon>Chytridiomycota incertae sedis</taxon>
        <taxon>Chytridiomycetes</taxon>
        <taxon>Chytridiales</taxon>
        <taxon>Chytriomycetaceae</taxon>
        <taxon>Chytriomyces</taxon>
    </lineage>
</organism>
<comment type="caution">
    <text evidence="2">The sequence shown here is derived from an EMBL/GenBank/DDBJ whole genome shotgun (WGS) entry which is preliminary data.</text>
</comment>
<dbReference type="PANTHER" id="PTHR13223:SF2">
    <property type="entry name" value="ACIDIC FIBROBLAST GROWTH FACTOR INTRACELLULAR-BINDING PROTEIN"/>
    <property type="match status" value="1"/>
</dbReference>
<dbReference type="AlphaFoldDB" id="A0A507F8S1"/>
<sequence length="564" mass="62191">MSFHSTSSLHRGSTSVTAGIHHQAYYSNPTANRSLFRSAAISSAAKNVVSSVSQSMMNTVNSSSASTTSNVPTSTSYSSSNSISVAVSFTNELHVDSIAWQLWLAGFSVDQACTRILKERTKQAEAHGKSISYQDHSNPVIIKNYITSQYRNFEILENYLHRPKLLFSQLIFPLDTNTKQYLIDSYYRFEPKVLRELLGKKLSSRAMRKELEDAHDRSGVPVAGCRRMFDNLKRIMKRCEDLDGNIFRIIQTDFLLQNDLAAQYSHVIFINFYRLDTTKKKLSNLTFGDFEYLGSIIMNYFTMPSSSAIPDVDMNLAQDARDLKSLIVNHKDILDDFRARVLSHLQTQQQQCILLQQQQQSDPPLPPTILSNLTQTPPRTASPAAPASPNLHTSTLTPAPAHAAATASITASFPPGASATASLPYQDVSPAQPPTTLPFSAPRTPILPQHYQSAIDKLTPAVFKHLLRSIFSIGAGLSYNKELRDVFVQFVEKVVEPCAAMGWGPMEIYLLLVNVAGTAGAAGGGALEACFENVKLLAMHHRKRYTASLARLCRAVGLAAGRLS</sequence>
<dbReference type="Proteomes" id="UP000320333">
    <property type="component" value="Unassembled WGS sequence"/>
</dbReference>
<keyword evidence="3" id="KW-1185">Reference proteome</keyword>
<protein>
    <recommendedName>
        <fullName evidence="4">Acidic fibroblast growth factor binding protein</fullName>
    </recommendedName>
</protein>
<dbReference type="PANTHER" id="PTHR13223">
    <property type="entry name" value="ACIDIC FIBROBLAST GROWTH FACTOR INTRACELLULAR BINDING PROTEIN"/>
    <property type="match status" value="1"/>
</dbReference>
<proteinExistence type="predicted"/>
<accession>A0A507F8S1</accession>
<evidence type="ECO:0000256" key="1">
    <source>
        <dbReference type="SAM" id="MobiDB-lite"/>
    </source>
</evidence>
<dbReference type="Pfam" id="PF05427">
    <property type="entry name" value="FIBP"/>
    <property type="match status" value="2"/>
</dbReference>
<evidence type="ECO:0008006" key="4">
    <source>
        <dbReference type="Google" id="ProtNLM"/>
    </source>
</evidence>
<dbReference type="GO" id="GO:0005634">
    <property type="term" value="C:nucleus"/>
    <property type="evidence" value="ECO:0007669"/>
    <property type="project" value="TreeGrafter"/>
</dbReference>